<dbReference type="EMBL" id="CAJOBI010056925">
    <property type="protein sequence ID" value="CAF4398075.1"/>
    <property type="molecule type" value="Genomic_DNA"/>
</dbReference>
<feature type="non-terminal residue" evidence="2">
    <location>
        <position position="92"/>
    </location>
</feature>
<feature type="non-terminal residue" evidence="2">
    <location>
        <position position="1"/>
    </location>
</feature>
<dbReference type="GO" id="GO:0008270">
    <property type="term" value="F:zinc ion binding"/>
    <property type="evidence" value="ECO:0007669"/>
    <property type="project" value="InterPro"/>
</dbReference>
<protein>
    <recommendedName>
        <fullName evidence="1">Peptidase M1 membrane alanine aminopeptidase domain-containing protein</fullName>
    </recommendedName>
</protein>
<name>A0A8S2VGC5_9BILA</name>
<evidence type="ECO:0000259" key="1">
    <source>
        <dbReference type="Pfam" id="PF01433"/>
    </source>
</evidence>
<comment type="caution">
    <text evidence="2">The sequence shown here is derived from an EMBL/GenBank/DDBJ whole genome shotgun (WGS) entry which is preliminary data.</text>
</comment>
<dbReference type="SUPFAM" id="SSF55486">
    <property type="entry name" value="Metalloproteases ('zincins'), catalytic domain"/>
    <property type="match status" value="1"/>
</dbReference>
<evidence type="ECO:0000313" key="3">
    <source>
        <dbReference type="Proteomes" id="UP000676336"/>
    </source>
</evidence>
<organism evidence="2 3">
    <name type="scientific">Rotaria magnacalcarata</name>
    <dbReference type="NCBI Taxonomy" id="392030"/>
    <lineage>
        <taxon>Eukaryota</taxon>
        <taxon>Metazoa</taxon>
        <taxon>Spiralia</taxon>
        <taxon>Gnathifera</taxon>
        <taxon>Rotifera</taxon>
        <taxon>Eurotatoria</taxon>
        <taxon>Bdelloidea</taxon>
        <taxon>Philodinida</taxon>
        <taxon>Philodinidae</taxon>
        <taxon>Rotaria</taxon>
    </lineage>
</organism>
<sequence>VSNKNLATNEEILDYLSISVYNKGASLLRLLEHIVGDDVFQSAVSQVVSISDTSNILSTFYSNFNFNEALNTTVTAEEFLRSWLEEKNYPIV</sequence>
<reference evidence="2" key="1">
    <citation type="submission" date="2021-02" db="EMBL/GenBank/DDBJ databases">
        <authorList>
            <person name="Nowell W R."/>
        </authorList>
    </citation>
    <scope>NUCLEOTIDE SEQUENCE</scope>
</reference>
<gene>
    <name evidence="2" type="ORF">SMN809_LOCUS30315</name>
</gene>
<feature type="domain" description="Peptidase M1 membrane alanine aminopeptidase" evidence="1">
    <location>
        <begin position="4"/>
        <end position="59"/>
    </location>
</feature>
<proteinExistence type="predicted"/>
<dbReference type="AlphaFoldDB" id="A0A8S2VGC5"/>
<accession>A0A8S2VGC5</accession>
<dbReference type="Pfam" id="PF01433">
    <property type="entry name" value="Peptidase_M1"/>
    <property type="match status" value="1"/>
</dbReference>
<dbReference type="GO" id="GO:0008237">
    <property type="term" value="F:metallopeptidase activity"/>
    <property type="evidence" value="ECO:0007669"/>
    <property type="project" value="InterPro"/>
</dbReference>
<evidence type="ECO:0000313" key="2">
    <source>
        <dbReference type="EMBL" id="CAF4398075.1"/>
    </source>
</evidence>
<dbReference type="InterPro" id="IPR014782">
    <property type="entry name" value="Peptidase_M1_dom"/>
</dbReference>
<dbReference type="InterPro" id="IPR027268">
    <property type="entry name" value="Peptidase_M4/M1_CTD_sf"/>
</dbReference>
<dbReference type="Proteomes" id="UP000676336">
    <property type="component" value="Unassembled WGS sequence"/>
</dbReference>
<dbReference type="Gene3D" id="1.10.390.10">
    <property type="entry name" value="Neutral Protease Domain 2"/>
    <property type="match status" value="1"/>
</dbReference>